<dbReference type="EMBL" id="NCKV01060532">
    <property type="protein sequence ID" value="RWS00225.1"/>
    <property type="molecule type" value="Genomic_DNA"/>
</dbReference>
<comment type="similarity">
    <text evidence="1">Belongs to the heat shock protein 70 family.</text>
</comment>
<protein>
    <submittedName>
        <fullName evidence="4">Uncharacterized protein</fullName>
    </submittedName>
</protein>
<dbReference type="Pfam" id="PF00012">
    <property type="entry name" value="HSP70"/>
    <property type="match status" value="1"/>
</dbReference>
<reference evidence="4 5" key="1">
    <citation type="journal article" date="2018" name="Gigascience">
        <title>Genomes of trombidid mites reveal novel predicted allergens and laterally-transferred genes associated with secondary metabolism.</title>
        <authorList>
            <person name="Dong X."/>
            <person name="Chaisiri K."/>
            <person name="Xia D."/>
            <person name="Armstrong S.D."/>
            <person name="Fang Y."/>
            <person name="Donnelly M.J."/>
            <person name="Kadowaki T."/>
            <person name="McGarry J.W."/>
            <person name="Darby A.C."/>
            <person name="Makepeace B.L."/>
        </authorList>
    </citation>
    <scope>NUCLEOTIDE SEQUENCE [LARGE SCALE GENOMIC DNA]</scope>
    <source>
        <strain evidence="4">UoL-UT</strain>
    </source>
</reference>
<keyword evidence="3" id="KW-0067">ATP-binding</keyword>
<evidence type="ECO:0000256" key="1">
    <source>
        <dbReference type="ARBA" id="ARBA00007381"/>
    </source>
</evidence>
<evidence type="ECO:0000313" key="5">
    <source>
        <dbReference type="Proteomes" id="UP000288716"/>
    </source>
</evidence>
<proteinExistence type="inferred from homology"/>
<dbReference type="InterPro" id="IPR013126">
    <property type="entry name" value="Hsp_70_fam"/>
</dbReference>
<gene>
    <name evidence="4" type="ORF">B4U80_12651</name>
</gene>
<feature type="non-terminal residue" evidence="4">
    <location>
        <position position="114"/>
    </location>
</feature>
<dbReference type="InterPro" id="IPR043129">
    <property type="entry name" value="ATPase_NBD"/>
</dbReference>
<organism evidence="4 5">
    <name type="scientific">Leptotrombidium deliense</name>
    <dbReference type="NCBI Taxonomy" id="299467"/>
    <lineage>
        <taxon>Eukaryota</taxon>
        <taxon>Metazoa</taxon>
        <taxon>Ecdysozoa</taxon>
        <taxon>Arthropoda</taxon>
        <taxon>Chelicerata</taxon>
        <taxon>Arachnida</taxon>
        <taxon>Acari</taxon>
        <taxon>Acariformes</taxon>
        <taxon>Trombidiformes</taxon>
        <taxon>Prostigmata</taxon>
        <taxon>Anystina</taxon>
        <taxon>Parasitengona</taxon>
        <taxon>Trombiculoidea</taxon>
        <taxon>Trombiculidae</taxon>
        <taxon>Leptotrombidium</taxon>
    </lineage>
</organism>
<dbReference type="STRING" id="299467.A0A443QB07"/>
<dbReference type="AlphaFoldDB" id="A0A443QB07"/>
<dbReference type="PANTHER" id="PTHR19375">
    <property type="entry name" value="HEAT SHOCK PROTEIN 70KDA"/>
    <property type="match status" value="1"/>
</dbReference>
<dbReference type="Gene3D" id="3.30.420.40">
    <property type="match status" value="2"/>
</dbReference>
<keyword evidence="5" id="KW-1185">Reference proteome</keyword>
<dbReference type="VEuPathDB" id="VectorBase:LDEU014492"/>
<dbReference type="SUPFAM" id="SSF53067">
    <property type="entry name" value="Actin-like ATPase domain"/>
    <property type="match status" value="1"/>
</dbReference>
<evidence type="ECO:0000256" key="3">
    <source>
        <dbReference type="ARBA" id="ARBA00022840"/>
    </source>
</evidence>
<evidence type="ECO:0000256" key="2">
    <source>
        <dbReference type="ARBA" id="ARBA00022741"/>
    </source>
</evidence>
<comment type="caution">
    <text evidence="4">The sequence shown here is derived from an EMBL/GenBank/DDBJ whole genome shotgun (WGS) entry which is preliminary data.</text>
</comment>
<dbReference type="FunFam" id="3.30.420.40:FF:000028">
    <property type="entry name" value="heat shock 70 kDa protein-like"/>
    <property type="match status" value="1"/>
</dbReference>
<name>A0A443QB07_9ACAR</name>
<dbReference type="GO" id="GO:0140662">
    <property type="term" value="F:ATP-dependent protein folding chaperone"/>
    <property type="evidence" value="ECO:0007669"/>
    <property type="project" value="InterPro"/>
</dbReference>
<dbReference type="GO" id="GO:0005524">
    <property type="term" value="F:ATP binding"/>
    <property type="evidence" value="ECO:0007669"/>
    <property type="project" value="UniProtKB-KW"/>
</dbReference>
<keyword evidence="2" id="KW-0547">Nucleotide-binding</keyword>
<accession>A0A443QB07</accession>
<evidence type="ECO:0000313" key="4">
    <source>
        <dbReference type="EMBL" id="RWS00225.1"/>
    </source>
</evidence>
<sequence length="114" mass="12764">MLLMKIKYIAEEYLNQEIDMVTISVPSMFNNAQRVATKNAALIAGFANVSLLNDTLAVMLKHVWDRIDTIPRQLSERPCSVVQIETEIFLVVSMGAGFTSFSLMELKGNNIQVI</sequence>
<dbReference type="OrthoDB" id="6375249at2759"/>
<dbReference type="Proteomes" id="UP000288716">
    <property type="component" value="Unassembled WGS sequence"/>
</dbReference>